<accession>A0AAD2D1E6</accession>
<gene>
    <name evidence="1" type="ORF">ECRASSUSDP1_LOCUS18698</name>
</gene>
<evidence type="ECO:0000313" key="2">
    <source>
        <dbReference type="Proteomes" id="UP001295684"/>
    </source>
</evidence>
<name>A0AAD2D1E6_EUPCR</name>
<sequence length="282" mass="33036">MDKTPLTSKPSSELSLQKDLDEIDEFVFKLKLHTLFEYNKACHYRKLRLSISRAQYRDCQMIKELNKLGTQRIMALGSFVFRALQTSKDREVNEFMDKSFPKEVAELMLDDFPKMLKKPFSFYRISFIKVLPCVTRSVGLTGFAIKRSHFESIVYHTRHLKELELGQCTLDSKEARFKHGEYKLARLNFSHTGNQRFSNWEKHKQKFTDIIKAISECSLRESIREICIRYCRIHQKEANEIAISHKLFGIMIIGVHSDDHGPYSFFVDDPSLTLEDMEGEDC</sequence>
<comment type="caution">
    <text evidence="1">The sequence shown here is derived from an EMBL/GenBank/DDBJ whole genome shotgun (WGS) entry which is preliminary data.</text>
</comment>
<dbReference type="EMBL" id="CAMPGE010018946">
    <property type="protein sequence ID" value="CAI2377314.1"/>
    <property type="molecule type" value="Genomic_DNA"/>
</dbReference>
<dbReference type="AlphaFoldDB" id="A0AAD2D1E6"/>
<reference evidence="1" key="1">
    <citation type="submission" date="2023-07" db="EMBL/GenBank/DDBJ databases">
        <authorList>
            <consortium name="AG Swart"/>
            <person name="Singh M."/>
            <person name="Singh A."/>
            <person name="Seah K."/>
            <person name="Emmerich C."/>
        </authorList>
    </citation>
    <scope>NUCLEOTIDE SEQUENCE</scope>
    <source>
        <strain evidence="1">DP1</strain>
    </source>
</reference>
<dbReference type="Proteomes" id="UP001295684">
    <property type="component" value="Unassembled WGS sequence"/>
</dbReference>
<organism evidence="1 2">
    <name type="scientific">Euplotes crassus</name>
    <dbReference type="NCBI Taxonomy" id="5936"/>
    <lineage>
        <taxon>Eukaryota</taxon>
        <taxon>Sar</taxon>
        <taxon>Alveolata</taxon>
        <taxon>Ciliophora</taxon>
        <taxon>Intramacronucleata</taxon>
        <taxon>Spirotrichea</taxon>
        <taxon>Hypotrichia</taxon>
        <taxon>Euplotida</taxon>
        <taxon>Euplotidae</taxon>
        <taxon>Moneuplotes</taxon>
    </lineage>
</organism>
<keyword evidence="2" id="KW-1185">Reference proteome</keyword>
<proteinExistence type="predicted"/>
<protein>
    <submittedName>
        <fullName evidence="1">Uncharacterized protein</fullName>
    </submittedName>
</protein>
<evidence type="ECO:0000313" key="1">
    <source>
        <dbReference type="EMBL" id="CAI2377314.1"/>
    </source>
</evidence>